<reference evidence="1 2" key="1">
    <citation type="submission" date="2018-08" db="EMBL/GenBank/DDBJ databases">
        <title>Chitinophagaceae sp. K23C18032701, a novel bacterium isolated from forest soil.</title>
        <authorList>
            <person name="Wang C."/>
        </authorList>
    </citation>
    <scope>NUCLEOTIDE SEQUENCE [LARGE SCALE GENOMIC DNA]</scope>
    <source>
        <strain evidence="1 2">K23C18032701</strain>
    </source>
</reference>
<evidence type="ECO:0000313" key="2">
    <source>
        <dbReference type="Proteomes" id="UP000261284"/>
    </source>
</evidence>
<comment type="caution">
    <text evidence="1">The sequence shown here is derived from an EMBL/GenBank/DDBJ whole genome shotgun (WGS) entry which is preliminary data.</text>
</comment>
<evidence type="ECO:0000313" key="1">
    <source>
        <dbReference type="EMBL" id="RFM28525.1"/>
    </source>
</evidence>
<gene>
    <name evidence="1" type="ORF">DXN05_06880</name>
</gene>
<dbReference type="Proteomes" id="UP000261284">
    <property type="component" value="Unassembled WGS sequence"/>
</dbReference>
<organism evidence="1 2">
    <name type="scientific">Deminuibacter soli</name>
    <dbReference type="NCBI Taxonomy" id="2291815"/>
    <lineage>
        <taxon>Bacteria</taxon>
        <taxon>Pseudomonadati</taxon>
        <taxon>Bacteroidota</taxon>
        <taxon>Chitinophagia</taxon>
        <taxon>Chitinophagales</taxon>
        <taxon>Chitinophagaceae</taxon>
        <taxon>Deminuibacter</taxon>
    </lineage>
</organism>
<sequence>MSINGKAFNKVGACRAFQRRLWCVKWLIISYIQYPPVHMLHGWVSLVPFVNGMGAVLHLRDVAAK</sequence>
<name>A0A3E1NKR0_9BACT</name>
<accession>A0A3E1NKR0</accession>
<protein>
    <submittedName>
        <fullName evidence="1">Uncharacterized protein</fullName>
    </submittedName>
</protein>
<dbReference type="EMBL" id="QTJU01000002">
    <property type="protein sequence ID" value="RFM28525.1"/>
    <property type="molecule type" value="Genomic_DNA"/>
</dbReference>
<dbReference type="AlphaFoldDB" id="A0A3E1NKR0"/>
<keyword evidence="2" id="KW-1185">Reference proteome</keyword>
<proteinExistence type="predicted"/>